<evidence type="ECO:0000256" key="6">
    <source>
        <dbReference type="ARBA" id="ARBA00022692"/>
    </source>
</evidence>
<keyword evidence="6 11" id="KW-0812">Transmembrane</keyword>
<feature type="transmembrane region" description="Helical" evidence="12">
    <location>
        <begin position="24"/>
        <end position="49"/>
    </location>
</feature>
<feature type="transmembrane region" description="Helical" evidence="12">
    <location>
        <begin position="297"/>
        <end position="316"/>
    </location>
</feature>
<dbReference type="PANTHER" id="PTHR13285">
    <property type="entry name" value="ACYLTRANSFERASE"/>
    <property type="match status" value="1"/>
</dbReference>
<dbReference type="EC" id="2.3.1.-" evidence="11"/>
<keyword evidence="4 11" id="KW-1003">Cell membrane</keyword>
<evidence type="ECO:0000313" key="14">
    <source>
        <dbReference type="Proteomes" id="UP001143362"/>
    </source>
</evidence>
<sequence>MFYFIPLFLAAYFLPKHQHNRNKVLLAFSLIFYAWGEPVYVFLMVGSIISNWYLGRKIGVANSQRAKKNWTALALILNLSFLAFFKYASFLLDSLGVVPLFSSSYTKFILDLPLPVGISFYTFQAMSYVIDVYRGKFRYEKNLLDLGTYISMFPQLIAGPIVRYEQIKEELHRVNTNYGTIADGARLFVIGLSFKVLLANTFAKDADFVFALDALQVSLALSWLGAISYSFQIYFDFAGYSLMAIGLGRIIGFSFPINFNRPYVSTSITEFWRRWHISLSSWFRDYLYIPLGGNRRGAISTYINLFLVFFLCGLWHGAAWNFAIWGCFHGLFLITERFFKKFNIHVPKIILHSYTLIVVIISWVIFRSESFYQTQGLLAAMIGLNANPAYIGLQIFNTSYIVMAVVGAFVSTLHVNLDFPPALKSASLTNAIYLAIFLACVLYLIVGTHNPFIYYRF</sequence>
<dbReference type="PANTHER" id="PTHR13285:SF23">
    <property type="entry name" value="TEICHOIC ACID D-ALANYLTRANSFERASE"/>
    <property type="match status" value="1"/>
</dbReference>
<comment type="pathway">
    <text evidence="2 11">Glycan biosynthesis; alginate biosynthesis.</text>
</comment>
<accession>A0ABT3TCN4</accession>
<dbReference type="EMBL" id="SHNN01000001">
    <property type="protein sequence ID" value="MCX2979744.1"/>
    <property type="molecule type" value="Genomic_DNA"/>
</dbReference>
<dbReference type="RefSeq" id="WP_279243742.1">
    <property type="nucleotide sequence ID" value="NZ_SHNN01000001.1"/>
</dbReference>
<evidence type="ECO:0000256" key="10">
    <source>
        <dbReference type="ARBA" id="ARBA00023315"/>
    </source>
</evidence>
<comment type="subcellular location">
    <subcellularLocation>
        <location evidence="11">Cell inner membrane</location>
    </subcellularLocation>
    <subcellularLocation>
        <location evidence="1">Cell membrane</location>
        <topology evidence="1">Multi-pass membrane protein</topology>
    </subcellularLocation>
</comment>
<organism evidence="13 14">
    <name type="scientific">Candidatus Litorirhabdus singularis</name>
    <dbReference type="NCBI Taxonomy" id="2518993"/>
    <lineage>
        <taxon>Bacteria</taxon>
        <taxon>Pseudomonadati</taxon>
        <taxon>Pseudomonadota</taxon>
        <taxon>Gammaproteobacteria</taxon>
        <taxon>Cellvibrionales</taxon>
        <taxon>Halieaceae</taxon>
        <taxon>Candidatus Litorirhabdus</taxon>
    </lineage>
</organism>
<evidence type="ECO:0000256" key="7">
    <source>
        <dbReference type="ARBA" id="ARBA00022841"/>
    </source>
</evidence>
<evidence type="ECO:0000256" key="5">
    <source>
        <dbReference type="ARBA" id="ARBA00022679"/>
    </source>
</evidence>
<evidence type="ECO:0000256" key="9">
    <source>
        <dbReference type="ARBA" id="ARBA00023136"/>
    </source>
</evidence>
<proteinExistence type="inferred from homology"/>
<comment type="caution">
    <text evidence="13">The sequence shown here is derived from an EMBL/GenBank/DDBJ whole genome shotgun (WGS) entry which is preliminary data.</text>
</comment>
<evidence type="ECO:0000313" key="13">
    <source>
        <dbReference type="EMBL" id="MCX2979744.1"/>
    </source>
</evidence>
<dbReference type="PIRSF" id="PIRSF500217">
    <property type="entry name" value="AlgI"/>
    <property type="match status" value="1"/>
</dbReference>
<feature type="transmembrane region" description="Helical" evidence="12">
    <location>
        <begin position="346"/>
        <end position="366"/>
    </location>
</feature>
<keyword evidence="5 11" id="KW-0808">Transferase</keyword>
<keyword evidence="14" id="KW-1185">Reference proteome</keyword>
<feature type="transmembrane region" description="Helical" evidence="12">
    <location>
        <begin position="237"/>
        <end position="257"/>
    </location>
</feature>
<evidence type="ECO:0000256" key="4">
    <source>
        <dbReference type="ARBA" id="ARBA00022475"/>
    </source>
</evidence>
<dbReference type="InterPro" id="IPR004299">
    <property type="entry name" value="MBOAT_fam"/>
</dbReference>
<feature type="transmembrane region" description="Helical" evidence="12">
    <location>
        <begin position="210"/>
        <end position="231"/>
    </location>
</feature>
<feature type="transmembrane region" description="Helical" evidence="12">
    <location>
        <begin position="431"/>
        <end position="455"/>
    </location>
</feature>
<keyword evidence="9 11" id="KW-0472">Membrane</keyword>
<keyword evidence="8 12" id="KW-1133">Transmembrane helix</keyword>
<evidence type="ECO:0000256" key="1">
    <source>
        <dbReference type="ARBA" id="ARBA00004651"/>
    </source>
</evidence>
<evidence type="ECO:0000256" key="8">
    <source>
        <dbReference type="ARBA" id="ARBA00022989"/>
    </source>
</evidence>
<feature type="transmembrane region" description="Helical" evidence="12">
    <location>
        <begin position="400"/>
        <end position="419"/>
    </location>
</feature>
<protein>
    <recommendedName>
        <fullName evidence="11">Probable alginate O-acetylase</fullName>
        <ecNumber evidence="11">2.3.1.-</ecNumber>
    </recommendedName>
</protein>
<dbReference type="PIRSF" id="PIRSF016636">
    <property type="entry name" value="AlgI_DltB"/>
    <property type="match status" value="1"/>
</dbReference>
<dbReference type="Pfam" id="PF03062">
    <property type="entry name" value="MBOAT"/>
    <property type="match status" value="1"/>
</dbReference>
<dbReference type="InterPro" id="IPR024194">
    <property type="entry name" value="Ac/AlaTfrase_AlgI/DltB"/>
</dbReference>
<dbReference type="Proteomes" id="UP001143362">
    <property type="component" value="Unassembled WGS sequence"/>
</dbReference>
<reference evidence="13" key="1">
    <citation type="submission" date="2019-02" db="EMBL/GenBank/DDBJ databases">
        <authorList>
            <person name="Li S.-H."/>
        </authorList>
    </citation>
    <scope>NUCLEOTIDE SEQUENCE</scope>
    <source>
        <strain evidence="13">IMCC14734</strain>
    </source>
</reference>
<evidence type="ECO:0000256" key="12">
    <source>
        <dbReference type="SAM" id="Phobius"/>
    </source>
</evidence>
<feature type="transmembrane region" description="Helical" evidence="12">
    <location>
        <begin position="70"/>
        <end position="92"/>
    </location>
</feature>
<feature type="transmembrane region" description="Helical" evidence="12">
    <location>
        <begin position="112"/>
        <end position="130"/>
    </location>
</feature>
<dbReference type="InterPro" id="IPR051085">
    <property type="entry name" value="MB_O-acyltransferase"/>
</dbReference>
<keyword evidence="11" id="KW-0997">Cell inner membrane</keyword>
<evidence type="ECO:0000256" key="11">
    <source>
        <dbReference type="PIRNR" id="PIRNR016636"/>
    </source>
</evidence>
<gene>
    <name evidence="13" type="ORF">EYC98_02575</name>
</gene>
<keyword evidence="7 11" id="KW-0016">Alginate biosynthesis</keyword>
<name>A0ABT3TCN4_9GAMM</name>
<comment type="similarity">
    <text evidence="3 11">Belongs to the membrane-bound acyltransferase family.</text>
</comment>
<evidence type="ECO:0000256" key="3">
    <source>
        <dbReference type="ARBA" id="ARBA00010323"/>
    </source>
</evidence>
<keyword evidence="10 11" id="KW-0012">Acyltransferase</keyword>
<dbReference type="InterPro" id="IPR028362">
    <property type="entry name" value="AlgI"/>
</dbReference>
<evidence type="ECO:0000256" key="2">
    <source>
        <dbReference type="ARBA" id="ARBA00005182"/>
    </source>
</evidence>